<dbReference type="Proteomes" id="UP000257109">
    <property type="component" value="Unassembled WGS sequence"/>
</dbReference>
<dbReference type="AlphaFoldDB" id="A0A371G256"/>
<evidence type="ECO:0008006" key="3">
    <source>
        <dbReference type="Google" id="ProtNLM"/>
    </source>
</evidence>
<gene>
    <name evidence="1" type="ORF">CR513_34300</name>
</gene>
<protein>
    <recommendedName>
        <fullName evidence="3">Retrotransposon gag domain-containing protein</fullName>
    </recommendedName>
</protein>
<organism evidence="1 2">
    <name type="scientific">Mucuna pruriens</name>
    <name type="common">Velvet bean</name>
    <name type="synonym">Dolichos pruriens</name>
    <dbReference type="NCBI Taxonomy" id="157652"/>
    <lineage>
        <taxon>Eukaryota</taxon>
        <taxon>Viridiplantae</taxon>
        <taxon>Streptophyta</taxon>
        <taxon>Embryophyta</taxon>
        <taxon>Tracheophyta</taxon>
        <taxon>Spermatophyta</taxon>
        <taxon>Magnoliopsida</taxon>
        <taxon>eudicotyledons</taxon>
        <taxon>Gunneridae</taxon>
        <taxon>Pentapetalae</taxon>
        <taxon>rosids</taxon>
        <taxon>fabids</taxon>
        <taxon>Fabales</taxon>
        <taxon>Fabaceae</taxon>
        <taxon>Papilionoideae</taxon>
        <taxon>50 kb inversion clade</taxon>
        <taxon>NPAAA clade</taxon>
        <taxon>indigoferoid/millettioid clade</taxon>
        <taxon>Phaseoleae</taxon>
        <taxon>Mucuna</taxon>
    </lineage>
</organism>
<evidence type="ECO:0000313" key="1">
    <source>
        <dbReference type="EMBL" id="RDX84632.1"/>
    </source>
</evidence>
<proteinExistence type="predicted"/>
<reference evidence="1" key="1">
    <citation type="submission" date="2018-05" db="EMBL/GenBank/DDBJ databases">
        <title>Draft genome of Mucuna pruriens seed.</title>
        <authorList>
            <person name="Nnadi N.E."/>
            <person name="Vos R."/>
            <person name="Hasami M.H."/>
            <person name="Devisetty U.K."/>
            <person name="Aguiy J.C."/>
        </authorList>
    </citation>
    <scope>NUCLEOTIDE SEQUENCE [LARGE SCALE GENOMIC DNA]</scope>
    <source>
        <strain evidence="1">JCA_2017</strain>
    </source>
</reference>
<keyword evidence="2" id="KW-1185">Reference proteome</keyword>
<comment type="caution">
    <text evidence="1">The sequence shown here is derived from an EMBL/GenBank/DDBJ whole genome shotgun (WGS) entry which is preliminary data.</text>
</comment>
<evidence type="ECO:0000313" key="2">
    <source>
        <dbReference type="Proteomes" id="UP000257109"/>
    </source>
</evidence>
<accession>A0A371G256</accession>
<sequence length="94" mass="10936">MRTIPKNGVTTWELCEKALLNNYYPPLKTNEMRRKLLISTKKTIGFFPRLGRDFEYYYLHVPTIGLINGFKMTLHSIVGEAFMDKPLEEGIVII</sequence>
<dbReference type="EMBL" id="QJKJ01006990">
    <property type="protein sequence ID" value="RDX84632.1"/>
    <property type="molecule type" value="Genomic_DNA"/>
</dbReference>
<feature type="non-terminal residue" evidence="1">
    <location>
        <position position="94"/>
    </location>
</feature>
<name>A0A371G256_MUCPR</name>